<name>C0Z9Z7_BREBN</name>
<dbReference type="STRING" id="358681.BBR47_58740"/>
<protein>
    <submittedName>
        <fullName evidence="1">Uncharacterized protein</fullName>
    </submittedName>
</protein>
<proteinExistence type="predicted"/>
<keyword evidence="2" id="KW-1185">Reference proteome</keyword>
<dbReference type="EMBL" id="AP008955">
    <property type="protein sequence ID" value="BAH46851.1"/>
    <property type="molecule type" value="Genomic_DNA"/>
</dbReference>
<dbReference type="HOGENOM" id="CLU_3395443_0_0_9"/>
<gene>
    <name evidence="1" type="ordered locus">BBR47_58740</name>
</gene>
<evidence type="ECO:0000313" key="1">
    <source>
        <dbReference type="EMBL" id="BAH46851.1"/>
    </source>
</evidence>
<evidence type="ECO:0000313" key="2">
    <source>
        <dbReference type="Proteomes" id="UP000001877"/>
    </source>
</evidence>
<dbReference type="KEGG" id="bbe:BBR47_58740"/>
<sequence>MRSYKIGGSVPLALMLLLALVQAEGVQAVDS</sequence>
<reference evidence="1 2" key="1">
    <citation type="submission" date="2005-03" db="EMBL/GenBank/DDBJ databases">
        <title>Brevibacillus brevis strain 47, complete genome.</title>
        <authorList>
            <person name="Hosoyama A."/>
            <person name="Yamada R."/>
            <person name="Hongo Y."/>
            <person name="Terui Y."/>
            <person name="Ankai A."/>
            <person name="Masuyama W."/>
            <person name="Sekiguchi M."/>
            <person name="Takeda T."/>
            <person name="Asano K."/>
            <person name="Ohji S."/>
            <person name="Ichikawa N."/>
            <person name="Narita S."/>
            <person name="Aoki N."/>
            <person name="Miura H."/>
            <person name="Matsushita S."/>
            <person name="Sekigawa T."/>
            <person name="Yamagata H."/>
            <person name="Yoshikawa H."/>
            <person name="Udaka S."/>
            <person name="Tanikawa S."/>
            <person name="Fujita N."/>
        </authorList>
    </citation>
    <scope>NUCLEOTIDE SEQUENCE [LARGE SCALE GENOMIC DNA]</scope>
    <source>
        <strain evidence="2">47 / JCM 6285 / NBRC 100599</strain>
    </source>
</reference>
<accession>C0Z9Z7</accession>
<organism evidence="1 2">
    <name type="scientific">Brevibacillus brevis (strain 47 / JCM 6285 / NBRC 100599)</name>
    <dbReference type="NCBI Taxonomy" id="358681"/>
    <lineage>
        <taxon>Bacteria</taxon>
        <taxon>Bacillati</taxon>
        <taxon>Bacillota</taxon>
        <taxon>Bacilli</taxon>
        <taxon>Bacillales</taxon>
        <taxon>Paenibacillaceae</taxon>
        <taxon>Brevibacillus</taxon>
    </lineage>
</organism>
<dbReference type="Proteomes" id="UP000001877">
    <property type="component" value="Chromosome"/>
</dbReference>
<dbReference type="AlphaFoldDB" id="C0Z9Z7"/>